<dbReference type="CDD" id="cd00130">
    <property type="entry name" value="PAS"/>
    <property type="match status" value="1"/>
</dbReference>
<comment type="caution">
    <text evidence="11">The sequence shown here is derived from an EMBL/GenBank/DDBJ whole genome shotgun (WGS) entry which is preliminary data.</text>
</comment>
<dbReference type="OrthoDB" id="10035882at2759"/>
<evidence type="ECO:0000259" key="9">
    <source>
        <dbReference type="PROSITE" id="PS50112"/>
    </source>
</evidence>
<dbReference type="GO" id="GO:0003713">
    <property type="term" value="F:transcription coactivator activity"/>
    <property type="evidence" value="ECO:0007669"/>
    <property type="project" value="InterPro"/>
</dbReference>
<dbReference type="InterPro" id="IPR011598">
    <property type="entry name" value="bHLH_dom"/>
</dbReference>
<evidence type="ECO:0008006" key="13">
    <source>
        <dbReference type="Google" id="ProtNLM"/>
    </source>
</evidence>
<dbReference type="InterPro" id="IPR014935">
    <property type="entry name" value="SRC/p160_LXXLL"/>
</dbReference>
<dbReference type="AlphaFoldDB" id="A0A401RMK1"/>
<dbReference type="InterPro" id="IPR056193">
    <property type="entry name" value="bHLH_NCOA1-3"/>
</dbReference>
<dbReference type="PROSITE" id="PS50112">
    <property type="entry name" value="PAS"/>
    <property type="match status" value="1"/>
</dbReference>
<dbReference type="OMA" id="RRNEESN"/>
<dbReference type="PANTHER" id="PTHR10684">
    <property type="entry name" value="NUCLEAR RECEPTOR COACTIVATOR"/>
    <property type="match status" value="1"/>
</dbReference>
<feature type="compositionally biased region" description="Basic and acidic residues" evidence="8">
    <location>
        <begin position="729"/>
        <end position="738"/>
    </location>
</feature>
<dbReference type="SMART" id="SM00091">
    <property type="entry name" value="PAS"/>
    <property type="match status" value="1"/>
</dbReference>
<dbReference type="Gene3D" id="4.10.280.10">
    <property type="entry name" value="Helix-loop-helix DNA-binding domain"/>
    <property type="match status" value="1"/>
</dbReference>
<dbReference type="Pfam" id="PF00989">
    <property type="entry name" value="PAS"/>
    <property type="match status" value="1"/>
</dbReference>
<dbReference type="Gene3D" id="3.30.450.20">
    <property type="entry name" value="PAS domain"/>
    <property type="match status" value="2"/>
</dbReference>
<comment type="similarity">
    <text evidence="2">Belongs to the SRC/p160 nuclear receptor coactivator family.</text>
</comment>
<feature type="compositionally biased region" description="Polar residues" evidence="8">
    <location>
        <begin position="616"/>
        <end position="627"/>
    </location>
</feature>
<feature type="compositionally biased region" description="Low complexity" evidence="8">
    <location>
        <begin position="434"/>
        <end position="445"/>
    </location>
</feature>
<reference evidence="11 12" key="1">
    <citation type="journal article" date="2018" name="Nat. Ecol. Evol.">
        <title>Shark genomes provide insights into elasmobranch evolution and the origin of vertebrates.</title>
        <authorList>
            <person name="Hara Y"/>
            <person name="Yamaguchi K"/>
            <person name="Onimaru K"/>
            <person name="Kadota M"/>
            <person name="Koyanagi M"/>
            <person name="Keeley SD"/>
            <person name="Tatsumi K"/>
            <person name="Tanaka K"/>
            <person name="Motone F"/>
            <person name="Kageyama Y"/>
            <person name="Nozu R"/>
            <person name="Adachi N"/>
            <person name="Nishimura O"/>
            <person name="Nakagawa R"/>
            <person name="Tanegashima C"/>
            <person name="Kiyatake I"/>
            <person name="Matsumoto R"/>
            <person name="Murakumo K"/>
            <person name="Nishida K"/>
            <person name="Terakita A"/>
            <person name="Kuratani S"/>
            <person name="Sato K"/>
            <person name="Hyodo S Kuraku.S."/>
        </authorList>
    </citation>
    <scope>NUCLEOTIDE SEQUENCE [LARGE SCALE GENOMIC DNA]</scope>
</reference>
<evidence type="ECO:0000256" key="4">
    <source>
        <dbReference type="ARBA" id="ARBA00023015"/>
    </source>
</evidence>
<evidence type="ECO:0000256" key="1">
    <source>
        <dbReference type="ARBA" id="ARBA00004123"/>
    </source>
</evidence>
<evidence type="ECO:0000256" key="8">
    <source>
        <dbReference type="SAM" id="MobiDB-lite"/>
    </source>
</evidence>
<evidence type="ECO:0000256" key="2">
    <source>
        <dbReference type="ARBA" id="ARBA00009933"/>
    </source>
</evidence>
<dbReference type="InterPro" id="IPR035965">
    <property type="entry name" value="PAS-like_dom_sf"/>
</dbReference>
<keyword evidence="7" id="KW-0539">Nucleus</keyword>
<dbReference type="SUPFAM" id="SSF55785">
    <property type="entry name" value="PYP-like sensor domain (PAS domain)"/>
    <property type="match status" value="2"/>
</dbReference>
<evidence type="ECO:0000313" key="12">
    <source>
        <dbReference type="Proteomes" id="UP000287033"/>
    </source>
</evidence>
<evidence type="ECO:0000256" key="3">
    <source>
        <dbReference type="ARBA" id="ARBA00022737"/>
    </source>
</evidence>
<dbReference type="GO" id="GO:0005634">
    <property type="term" value="C:nucleus"/>
    <property type="evidence" value="ECO:0007669"/>
    <property type="project" value="UniProtKB-SubCell"/>
</dbReference>
<accession>A0A401RMK1</accession>
<keyword evidence="5" id="KW-0010">Activator</keyword>
<name>A0A401RMK1_CHIPU</name>
<dbReference type="CDD" id="cd18948">
    <property type="entry name" value="bHLH-PAS_NCoA1_SRC1"/>
    <property type="match status" value="1"/>
</dbReference>
<keyword evidence="12" id="KW-1185">Reference proteome</keyword>
<dbReference type="STRING" id="137246.A0A401RMK1"/>
<dbReference type="GO" id="GO:0032870">
    <property type="term" value="P:cellular response to hormone stimulus"/>
    <property type="evidence" value="ECO:0007669"/>
    <property type="project" value="TreeGrafter"/>
</dbReference>
<feature type="region of interest" description="Disordered" evidence="8">
    <location>
        <begin position="458"/>
        <end position="480"/>
    </location>
</feature>
<keyword evidence="6" id="KW-0804">Transcription</keyword>
<evidence type="ECO:0000313" key="11">
    <source>
        <dbReference type="EMBL" id="GCC19358.1"/>
    </source>
</evidence>
<dbReference type="PANTHER" id="PTHR10684:SF1">
    <property type="entry name" value="NUCLEAR RECEPTOR COACTIVATOR 1"/>
    <property type="match status" value="1"/>
</dbReference>
<evidence type="ECO:0000256" key="7">
    <source>
        <dbReference type="ARBA" id="ARBA00023242"/>
    </source>
</evidence>
<dbReference type="Proteomes" id="UP000287033">
    <property type="component" value="Unassembled WGS sequence"/>
</dbReference>
<sequence length="738" mass="80574">MNGWGELIIYPTLSSADKRRREQESKYIEDLAELLSANLSHIDSLSVKPDKCRILRKTVQQIQLMKRMEQEKAAQAENEVQQSDISSSSQSLIEKDSLGPLLLEALDGFFFVVNGEGRIMFVSENVTSYLGYKQEELMNTSVYSILHLGDHTEFVRNLLPKSMVNSVPWLKESSRRNSHTFNCRMLVRGPEEANADSQEKRQQYEMMQCFTVSQPKSIKEEGNDLQSCLICIARKLPKPQLAPVPETFITKQDTTGKIISIDASTLRASARVGWEDLVRKCIYAFFQPQQRGSSYAKQLLQEVLRNGTAVSGFYQFSLSDGTVLGAQTKCKLCYPANVDTSPIIISMYSIYRNQNLVTSQQNLVSGSSLTQAENSTVKPMLASPSHSTISSISELDFSLSPGSRLDINGASNPLNLGFLSGVQVGASGPVNQDSSISQIPKHSSSGITPPVPGFIAPRALGSSRQSFPPSAAHVPSTGRHPYPNSSCNAYPCPFPSSNSKPNPNSNLSLQSLQILSEGNRVPVSFPGTSSAQSASVYQSLPAVTKVTALDSKTVLPGKGGDNLSFEHLGNSSAPACVSERPTDTDSKTLQDNNVKLVELLTSSQEQTRPCELDTGSKGNLSLPTTSAPCHTLHTSSLTERHKILHRLLQQEGSPSDIPAMLLPQDRKEVARCGQEGEGPRRKDVKDHQLLRYLLDKDEPTTPGLSLDDVTLKSERPSGFGDCALGLKKGPQDKLEQAS</sequence>
<dbReference type="EMBL" id="BEZZ01003280">
    <property type="protein sequence ID" value="GCC19358.1"/>
    <property type="molecule type" value="Genomic_DNA"/>
</dbReference>
<keyword evidence="3" id="KW-0677">Repeat</keyword>
<dbReference type="Pfam" id="PF23172">
    <property type="entry name" value="bHLH_NCOA"/>
    <property type="match status" value="1"/>
</dbReference>
<dbReference type="GO" id="GO:0016922">
    <property type="term" value="F:nuclear receptor binding"/>
    <property type="evidence" value="ECO:0007669"/>
    <property type="project" value="TreeGrafter"/>
</dbReference>
<proteinExistence type="inferred from homology"/>
<evidence type="ECO:0000259" key="10">
    <source>
        <dbReference type="PROSITE" id="PS50888"/>
    </source>
</evidence>
<dbReference type="GO" id="GO:0046983">
    <property type="term" value="F:protein dimerization activity"/>
    <property type="evidence" value="ECO:0007669"/>
    <property type="project" value="InterPro"/>
</dbReference>
<dbReference type="InterPro" id="IPR036638">
    <property type="entry name" value="HLH_DNA-bd_sf"/>
</dbReference>
<feature type="domain" description="BHLH" evidence="10">
    <location>
        <begin position="8"/>
        <end position="65"/>
    </location>
</feature>
<feature type="region of interest" description="Disordered" evidence="8">
    <location>
        <begin position="696"/>
        <end position="738"/>
    </location>
</feature>
<feature type="domain" description="PAS" evidence="9">
    <location>
        <begin position="102"/>
        <end position="166"/>
    </location>
</feature>
<feature type="region of interest" description="Disordered" evidence="8">
    <location>
        <begin position="607"/>
        <end position="627"/>
    </location>
</feature>
<dbReference type="Pfam" id="PF14598">
    <property type="entry name" value="PAS_11"/>
    <property type="match status" value="1"/>
</dbReference>
<evidence type="ECO:0000256" key="5">
    <source>
        <dbReference type="ARBA" id="ARBA00023159"/>
    </source>
</evidence>
<protein>
    <recommendedName>
        <fullName evidence="13">Nuclear receptor coactivator 1</fullName>
    </recommendedName>
</protein>
<dbReference type="InterPro" id="IPR028819">
    <property type="entry name" value="NCOA1_bHLH"/>
</dbReference>
<dbReference type="GO" id="GO:0045944">
    <property type="term" value="P:positive regulation of transcription by RNA polymerase II"/>
    <property type="evidence" value="ECO:0007669"/>
    <property type="project" value="TreeGrafter"/>
</dbReference>
<dbReference type="Pfam" id="PF08832">
    <property type="entry name" value="SRC-1"/>
    <property type="match status" value="1"/>
</dbReference>
<gene>
    <name evidence="11" type="ORF">chiPu_0021050</name>
</gene>
<evidence type="ECO:0000256" key="6">
    <source>
        <dbReference type="ARBA" id="ARBA00023163"/>
    </source>
</evidence>
<organism evidence="11 12">
    <name type="scientific">Chiloscyllium punctatum</name>
    <name type="common">Brownbanded bambooshark</name>
    <name type="synonym">Hemiscyllium punctatum</name>
    <dbReference type="NCBI Taxonomy" id="137246"/>
    <lineage>
        <taxon>Eukaryota</taxon>
        <taxon>Metazoa</taxon>
        <taxon>Chordata</taxon>
        <taxon>Craniata</taxon>
        <taxon>Vertebrata</taxon>
        <taxon>Chondrichthyes</taxon>
        <taxon>Elasmobranchii</taxon>
        <taxon>Galeomorphii</taxon>
        <taxon>Galeoidea</taxon>
        <taxon>Orectolobiformes</taxon>
        <taxon>Hemiscylliidae</taxon>
        <taxon>Chiloscyllium</taxon>
    </lineage>
</organism>
<dbReference type="SUPFAM" id="SSF47459">
    <property type="entry name" value="HLH, helix-loop-helix DNA-binding domain"/>
    <property type="match status" value="1"/>
</dbReference>
<feature type="region of interest" description="Disordered" evidence="8">
    <location>
        <begin position="429"/>
        <end position="448"/>
    </location>
</feature>
<dbReference type="SMART" id="SM00353">
    <property type="entry name" value="HLH"/>
    <property type="match status" value="1"/>
</dbReference>
<dbReference type="InterPro" id="IPR000014">
    <property type="entry name" value="PAS"/>
</dbReference>
<dbReference type="InterPro" id="IPR013767">
    <property type="entry name" value="PAS_fold"/>
</dbReference>
<dbReference type="FunFam" id="4.10.280.10:FF:000008">
    <property type="entry name" value="Nuclear receptor coactivator"/>
    <property type="match status" value="1"/>
</dbReference>
<keyword evidence="4" id="KW-0805">Transcription regulation</keyword>
<dbReference type="InterPro" id="IPR017426">
    <property type="entry name" value="Nuclear_rcpt_coactivator"/>
</dbReference>
<dbReference type="PROSITE" id="PS50888">
    <property type="entry name" value="BHLH"/>
    <property type="match status" value="1"/>
</dbReference>
<dbReference type="FunFam" id="3.30.450.20:FF:000007">
    <property type="entry name" value="Nuclear receptor coactivator"/>
    <property type="match status" value="1"/>
</dbReference>
<comment type="subcellular location">
    <subcellularLocation>
        <location evidence="1">Nucleus</location>
    </subcellularLocation>
</comment>